<keyword evidence="1" id="KW-0812">Transmembrane</keyword>
<dbReference type="GO" id="GO:0016020">
    <property type="term" value="C:membrane"/>
    <property type="evidence" value="ECO:0007669"/>
    <property type="project" value="InterPro"/>
</dbReference>
<feature type="transmembrane region" description="Helical" evidence="1">
    <location>
        <begin position="26"/>
        <end position="42"/>
    </location>
</feature>
<evidence type="ECO:0000313" key="4">
    <source>
        <dbReference type="Proteomes" id="UP000244168"/>
    </source>
</evidence>
<name>A0A2T5J9C5_9SPHI</name>
<dbReference type="Pfam" id="PF06580">
    <property type="entry name" value="His_kinase"/>
    <property type="match status" value="1"/>
</dbReference>
<feature type="domain" description="Signal transduction histidine kinase internal region" evidence="2">
    <location>
        <begin position="165"/>
        <end position="240"/>
    </location>
</feature>
<gene>
    <name evidence="3" type="ORF">C8P68_10494</name>
</gene>
<dbReference type="EMBL" id="QAOQ01000004">
    <property type="protein sequence ID" value="PTQ96609.1"/>
    <property type="molecule type" value="Genomic_DNA"/>
</dbReference>
<dbReference type="GO" id="GO:0000155">
    <property type="term" value="F:phosphorelay sensor kinase activity"/>
    <property type="evidence" value="ECO:0007669"/>
    <property type="project" value="InterPro"/>
</dbReference>
<dbReference type="OrthoDB" id="9792992at2"/>
<reference evidence="3 4" key="1">
    <citation type="submission" date="2018-04" db="EMBL/GenBank/DDBJ databases">
        <title>Genomic Encyclopedia of Archaeal and Bacterial Type Strains, Phase II (KMG-II): from individual species to whole genera.</title>
        <authorList>
            <person name="Goeker M."/>
        </authorList>
    </citation>
    <scope>NUCLEOTIDE SEQUENCE [LARGE SCALE GENOMIC DNA]</scope>
    <source>
        <strain evidence="3 4">DSM 26809</strain>
    </source>
</reference>
<feature type="transmembrane region" description="Helical" evidence="1">
    <location>
        <begin position="85"/>
        <end position="105"/>
    </location>
</feature>
<sequence>MDTRNRSADFRNDRLLSLLTERKYRIYRHLSLIAFMAAVLFTEKKPHDEVPHELLRFVAFFVLICLFYFNMYWMLPKLIFRHRYFAYLSWVLLLLGITLAVFIMMRSYVKPTHGNSGEEMDVSTLLPVAFMFCILLGASSAIKLFQRSIAVSKRVSELEHATIQSELEQLKNQINPHFLLNMLNNANVLTVKAPDKASQLLIKLSDLLRYQLYDSARQRVLLTADIHFLEDFLNLEKTRRDHFTFDIETLGELNGVQVSPLLFIVFVENAVKHSLDADHPSSVRVTFGVKDNVVAFSCENTKPFYENRTVMKGGLGLTNVRRRLELLYPGQYSLITSDEANGFRVDLTLTL</sequence>
<dbReference type="Proteomes" id="UP000244168">
    <property type="component" value="Unassembled WGS sequence"/>
</dbReference>
<proteinExistence type="predicted"/>
<dbReference type="RefSeq" id="WP_107828572.1">
    <property type="nucleotide sequence ID" value="NZ_CP160205.1"/>
</dbReference>
<dbReference type="InterPro" id="IPR010559">
    <property type="entry name" value="Sig_transdc_His_kin_internal"/>
</dbReference>
<feature type="transmembrane region" description="Helical" evidence="1">
    <location>
        <begin position="54"/>
        <end position="73"/>
    </location>
</feature>
<dbReference type="InterPro" id="IPR036890">
    <property type="entry name" value="HATPase_C_sf"/>
</dbReference>
<dbReference type="PANTHER" id="PTHR34220:SF7">
    <property type="entry name" value="SENSOR HISTIDINE KINASE YPDA"/>
    <property type="match status" value="1"/>
</dbReference>
<dbReference type="Gene3D" id="3.30.565.10">
    <property type="entry name" value="Histidine kinase-like ATPase, C-terminal domain"/>
    <property type="match status" value="1"/>
</dbReference>
<protein>
    <submittedName>
        <fullName evidence="3">Histidine kinase</fullName>
    </submittedName>
</protein>
<comment type="caution">
    <text evidence="3">The sequence shown here is derived from an EMBL/GenBank/DDBJ whole genome shotgun (WGS) entry which is preliminary data.</text>
</comment>
<keyword evidence="1" id="KW-0472">Membrane</keyword>
<evidence type="ECO:0000313" key="3">
    <source>
        <dbReference type="EMBL" id="PTQ96609.1"/>
    </source>
</evidence>
<organism evidence="3 4">
    <name type="scientific">Mucilaginibacter yixingensis</name>
    <dbReference type="NCBI Taxonomy" id="1295612"/>
    <lineage>
        <taxon>Bacteria</taxon>
        <taxon>Pseudomonadati</taxon>
        <taxon>Bacteroidota</taxon>
        <taxon>Sphingobacteriia</taxon>
        <taxon>Sphingobacteriales</taxon>
        <taxon>Sphingobacteriaceae</taxon>
        <taxon>Mucilaginibacter</taxon>
    </lineage>
</organism>
<evidence type="ECO:0000259" key="2">
    <source>
        <dbReference type="Pfam" id="PF06580"/>
    </source>
</evidence>
<dbReference type="SUPFAM" id="SSF55874">
    <property type="entry name" value="ATPase domain of HSP90 chaperone/DNA topoisomerase II/histidine kinase"/>
    <property type="match status" value="1"/>
</dbReference>
<keyword evidence="1" id="KW-1133">Transmembrane helix</keyword>
<dbReference type="InterPro" id="IPR050640">
    <property type="entry name" value="Bact_2-comp_sensor_kinase"/>
</dbReference>
<dbReference type="AlphaFoldDB" id="A0A2T5J9C5"/>
<feature type="transmembrane region" description="Helical" evidence="1">
    <location>
        <begin position="125"/>
        <end position="145"/>
    </location>
</feature>
<evidence type="ECO:0000256" key="1">
    <source>
        <dbReference type="SAM" id="Phobius"/>
    </source>
</evidence>
<keyword evidence="4" id="KW-1185">Reference proteome</keyword>
<keyword evidence="3" id="KW-0418">Kinase</keyword>
<keyword evidence="3" id="KW-0808">Transferase</keyword>
<dbReference type="PANTHER" id="PTHR34220">
    <property type="entry name" value="SENSOR HISTIDINE KINASE YPDA"/>
    <property type="match status" value="1"/>
</dbReference>
<accession>A0A2T5J9C5</accession>